<comment type="caution">
    <text evidence="3">The sequence shown here is derived from an EMBL/GenBank/DDBJ whole genome shotgun (WGS) entry which is preliminary data.</text>
</comment>
<comment type="similarity">
    <text evidence="1">Belongs to the UPF0065 (bug) family.</text>
</comment>
<evidence type="ECO:0000256" key="1">
    <source>
        <dbReference type="ARBA" id="ARBA00006987"/>
    </source>
</evidence>
<dbReference type="Gene3D" id="3.40.190.10">
    <property type="entry name" value="Periplasmic binding protein-like II"/>
    <property type="match status" value="1"/>
</dbReference>
<dbReference type="InterPro" id="IPR042100">
    <property type="entry name" value="Bug_dom1"/>
</dbReference>
<evidence type="ECO:0000313" key="4">
    <source>
        <dbReference type="Proteomes" id="UP000722165"/>
    </source>
</evidence>
<name>A0ABS6NN31_9BURK</name>
<gene>
    <name evidence="3" type="ORF">KU392_07185</name>
</gene>
<feature type="signal peptide" evidence="2">
    <location>
        <begin position="1"/>
        <end position="22"/>
    </location>
</feature>
<dbReference type="Proteomes" id="UP000722165">
    <property type="component" value="Unassembled WGS sequence"/>
</dbReference>
<reference evidence="3 4" key="1">
    <citation type="submission" date="2021-06" db="EMBL/GenBank/DDBJ databases">
        <authorList>
            <person name="Lu T."/>
            <person name="Wang Q."/>
            <person name="Han X."/>
        </authorList>
    </citation>
    <scope>NUCLEOTIDE SEQUENCE [LARGE SCALE GENOMIC DNA]</scope>
    <source>
        <strain evidence="3 4">LAM0050</strain>
    </source>
</reference>
<dbReference type="Gene3D" id="3.40.190.150">
    <property type="entry name" value="Bordetella uptake gene, domain 1"/>
    <property type="match status" value="1"/>
</dbReference>
<dbReference type="InterPro" id="IPR005064">
    <property type="entry name" value="BUG"/>
</dbReference>
<organism evidence="3 4">
    <name type="scientific">Advenella alkanexedens</name>
    <dbReference type="NCBI Taxonomy" id="1481665"/>
    <lineage>
        <taxon>Bacteria</taxon>
        <taxon>Pseudomonadati</taxon>
        <taxon>Pseudomonadota</taxon>
        <taxon>Betaproteobacteria</taxon>
        <taxon>Burkholderiales</taxon>
        <taxon>Alcaligenaceae</taxon>
    </lineage>
</organism>
<dbReference type="EMBL" id="JAHSPR010000004">
    <property type="protein sequence ID" value="MBV4397034.1"/>
    <property type="molecule type" value="Genomic_DNA"/>
</dbReference>
<dbReference type="RefSeq" id="WP_169295198.1">
    <property type="nucleotide sequence ID" value="NZ_JAHSPR010000004.1"/>
</dbReference>
<feature type="chain" id="PRO_5047016358" evidence="2">
    <location>
        <begin position="23"/>
        <end position="320"/>
    </location>
</feature>
<sequence>MKRIKSVLALSLGILFSTSAMAEWPEQNITIIVPAAPGGTTDIAARILSEKMGKELGQSVVVENKAGAAGIIGTQALVRSKPDGYTLIMGNIGPNAINYSLYDSLPYKKEDFAPISLVISVPNVLVVNEQTPVNTVDELIKYVSENKQHQTFGSSGKGQSPHMSAEMFMQRANLKAEHIPYKGAGPAVSALLGNQYTFMIDNLPSSLPSIKSGKFKALAVTSDERVAELPDVPTMKEAGIDNMVVTAWFGLLAPAGTPDDVVNKLHKAAKNALESEDVKARFAAMGGQPGGNTPAEFAKFIEDQQALWADTVKAANLKMD</sequence>
<keyword evidence="4" id="KW-1185">Reference proteome</keyword>
<dbReference type="SUPFAM" id="SSF53850">
    <property type="entry name" value="Periplasmic binding protein-like II"/>
    <property type="match status" value="1"/>
</dbReference>
<dbReference type="CDD" id="cd07012">
    <property type="entry name" value="PBP2_Bug_TTT"/>
    <property type="match status" value="1"/>
</dbReference>
<dbReference type="Pfam" id="PF03401">
    <property type="entry name" value="TctC"/>
    <property type="match status" value="1"/>
</dbReference>
<proteinExistence type="inferred from homology"/>
<accession>A0ABS6NN31</accession>
<dbReference type="PANTHER" id="PTHR42928:SF5">
    <property type="entry name" value="BLR1237 PROTEIN"/>
    <property type="match status" value="1"/>
</dbReference>
<dbReference type="PANTHER" id="PTHR42928">
    <property type="entry name" value="TRICARBOXYLATE-BINDING PROTEIN"/>
    <property type="match status" value="1"/>
</dbReference>
<protein>
    <submittedName>
        <fullName evidence="3">Tripartite tricarboxylate transporter substrate binding protein</fullName>
    </submittedName>
</protein>
<evidence type="ECO:0000256" key="2">
    <source>
        <dbReference type="SAM" id="SignalP"/>
    </source>
</evidence>
<keyword evidence="2" id="KW-0732">Signal</keyword>
<evidence type="ECO:0000313" key="3">
    <source>
        <dbReference type="EMBL" id="MBV4397034.1"/>
    </source>
</evidence>
<dbReference type="PIRSF" id="PIRSF017082">
    <property type="entry name" value="YflP"/>
    <property type="match status" value="1"/>
</dbReference>